<dbReference type="PROSITE" id="PS50885">
    <property type="entry name" value="HAMP"/>
    <property type="match status" value="1"/>
</dbReference>
<keyword evidence="5" id="KW-0812">Transmembrane</keyword>
<keyword evidence="2 4" id="KW-0807">Transducer</keyword>
<organism evidence="8 9">
    <name type="scientific">Shewanella morhuae</name>
    <dbReference type="NCBI Taxonomy" id="365591"/>
    <lineage>
        <taxon>Bacteria</taxon>
        <taxon>Pseudomonadati</taxon>
        <taxon>Pseudomonadota</taxon>
        <taxon>Gammaproteobacteria</taxon>
        <taxon>Alteromonadales</taxon>
        <taxon>Shewanellaceae</taxon>
        <taxon>Shewanella</taxon>
    </lineage>
</organism>
<evidence type="ECO:0000313" key="8">
    <source>
        <dbReference type="EMBL" id="SUI74122.1"/>
    </source>
</evidence>
<keyword evidence="5" id="KW-1133">Transmembrane helix</keyword>
<dbReference type="SMART" id="SM00283">
    <property type="entry name" value="MA"/>
    <property type="match status" value="1"/>
</dbReference>
<reference evidence="8 9" key="1">
    <citation type="submission" date="2018-06" db="EMBL/GenBank/DDBJ databases">
        <authorList>
            <consortium name="Pathogen Informatics"/>
            <person name="Doyle S."/>
        </authorList>
    </citation>
    <scope>NUCLEOTIDE SEQUENCE [LARGE SCALE GENOMIC DNA]</scope>
    <source>
        <strain evidence="8 9">NCTC10736</strain>
    </source>
</reference>
<accession>A0A380A4W9</accession>
<evidence type="ECO:0000256" key="3">
    <source>
        <dbReference type="ARBA" id="ARBA00029447"/>
    </source>
</evidence>
<proteinExistence type="inferred from homology"/>
<dbReference type="SUPFAM" id="SSF58104">
    <property type="entry name" value="Methyl-accepting chemotaxis protein (MCP) signaling domain"/>
    <property type="match status" value="1"/>
</dbReference>
<keyword evidence="5" id="KW-0472">Membrane</keyword>
<sequence length="484" mass="51931">MKQIQFRTIDAILIKFSLNGKFWVVCSMVALITAGVAGVNYQHAQRNVEQASIARVQASVDALAQVASIQKLDAGALTQFASQYGLTVTSRQGEAQRQGDNVTASASVSGTQALQLTQNAHEWEADARSDANLMLWLALLGLLPLFQLSYWISTSLGGGLWDMYLAIKRLADGDLSLRLNFFGTDDFSLIAREIDRCADNMSEMVSAIGKNAKTLSLAANEFNQQAATSEKLISSQHQFLDSVAVAMAQMTSAIEEVSINASNTSLQTKENSMQISTSQERVANTVNSIGLLSTKIGAAFSSVEQLSKDAASIDAVVTTINSISQQTNLLALNAAIEAARAGEQGRGFAVVADEVRTLAGRTQQATVEIQSMIEGLQSGTTRLSSITMEIVDQADEGRSAIIEVGDDVQGMAQSINAVFDMSSQIAASAEEQSMTSRDIAGQLNEIRHQSEIIKQTSQRSVTLANDLHHASVDLEGILQQYHTS</sequence>
<dbReference type="EMBL" id="UGYV01000001">
    <property type="protein sequence ID" value="SUI74122.1"/>
    <property type="molecule type" value="Genomic_DNA"/>
</dbReference>
<evidence type="ECO:0000256" key="1">
    <source>
        <dbReference type="ARBA" id="ARBA00004370"/>
    </source>
</evidence>
<dbReference type="InterPro" id="IPR003660">
    <property type="entry name" value="HAMP_dom"/>
</dbReference>
<dbReference type="GO" id="GO:0006935">
    <property type="term" value="P:chemotaxis"/>
    <property type="evidence" value="ECO:0007669"/>
    <property type="project" value="UniProtKB-ARBA"/>
</dbReference>
<dbReference type="PROSITE" id="PS50111">
    <property type="entry name" value="CHEMOTAXIS_TRANSDUC_2"/>
    <property type="match status" value="1"/>
</dbReference>
<feature type="domain" description="HAMP" evidence="7">
    <location>
        <begin position="154"/>
        <end position="206"/>
    </location>
</feature>
<evidence type="ECO:0000259" key="7">
    <source>
        <dbReference type="PROSITE" id="PS50885"/>
    </source>
</evidence>
<comment type="similarity">
    <text evidence="3">Belongs to the methyl-accepting chemotaxis (MCP) protein family.</text>
</comment>
<dbReference type="PANTHER" id="PTHR32089:SF65">
    <property type="entry name" value="CHEMOTAXIS SIGNAL TRANSDUCTION SYSTEM METHYL ACCEPTING SENSORY TRANSDUCER"/>
    <property type="match status" value="1"/>
</dbReference>
<evidence type="ECO:0000256" key="2">
    <source>
        <dbReference type="ARBA" id="ARBA00023224"/>
    </source>
</evidence>
<dbReference type="Gene3D" id="1.10.287.950">
    <property type="entry name" value="Methyl-accepting chemotaxis protein"/>
    <property type="match status" value="1"/>
</dbReference>
<dbReference type="InterPro" id="IPR004089">
    <property type="entry name" value="MCPsignal_dom"/>
</dbReference>
<protein>
    <submittedName>
        <fullName evidence="8">Methyl-accepting chemotaxis protein 4</fullName>
    </submittedName>
</protein>
<dbReference type="Pfam" id="PF00015">
    <property type="entry name" value="MCPsignal"/>
    <property type="match status" value="1"/>
</dbReference>
<evidence type="ECO:0000256" key="5">
    <source>
        <dbReference type="SAM" id="Phobius"/>
    </source>
</evidence>
<dbReference type="GO" id="GO:0016020">
    <property type="term" value="C:membrane"/>
    <property type="evidence" value="ECO:0007669"/>
    <property type="project" value="UniProtKB-SubCell"/>
</dbReference>
<dbReference type="PANTHER" id="PTHR32089">
    <property type="entry name" value="METHYL-ACCEPTING CHEMOTAXIS PROTEIN MCPB"/>
    <property type="match status" value="1"/>
</dbReference>
<name>A0A380A4W9_9GAMM</name>
<evidence type="ECO:0000259" key="6">
    <source>
        <dbReference type="PROSITE" id="PS50111"/>
    </source>
</evidence>
<gene>
    <name evidence="8" type="primary">mcp4_4</name>
    <name evidence="8" type="ORF">NCTC10736_01603</name>
</gene>
<dbReference type="FunFam" id="1.10.287.950:FF:000001">
    <property type="entry name" value="Methyl-accepting chemotaxis sensory transducer"/>
    <property type="match status" value="1"/>
</dbReference>
<comment type="subcellular location">
    <subcellularLocation>
        <location evidence="1">Membrane</location>
    </subcellularLocation>
</comment>
<dbReference type="Proteomes" id="UP000255061">
    <property type="component" value="Unassembled WGS sequence"/>
</dbReference>
<feature type="domain" description="Methyl-accepting transducer" evidence="6">
    <location>
        <begin position="211"/>
        <end position="447"/>
    </location>
</feature>
<evidence type="ECO:0000313" key="9">
    <source>
        <dbReference type="Proteomes" id="UP000255061"/>
    </source>
</evidence>
<evidence type="ECO:0000256" key="4">
    <source>
        <dbReference type="PROSITE-ProRule" id="PRU00284"/>
    </source>
</evidence>
<feature type="transmembrane region" description="Helical" evidence="5">
    <location>
        <begin position="133"/>
        <end position="152"/>
    </location>
</feature>
<dbReference type="RefSeq" id="WP_115405922.1">
    <property type="nucleotide sequence ID" value="NZ_UGYV01000001.1"/>
</dbReference>
<dbReference type="AlphaFoldDB" id="A0A380A4W9"/>
<dbReference type="GO" id="GO:0007165">
    <property type="term" value="P:signal transduction"/>
    <property type="evidence" value="ECO:0007669"/>
    <property type="project" value="UniProtKB-KW"/>
</dbReference>